<dbReference type="Pfam" id="PF03476">
    <property type="entry name" value="MOSC_N"/>
    <property type="match status" value="1"/>
</dbReference>
<gene>
    <name evidence="2" type="ORF">H072_3674</name>
</gene>
<dbReference type="SUPFAM" id="SSF141673">
    <property type="entry name" value="MOSC N-terminal domain-like"/>
    <property type="match status" value="1"/>
</dbReference>
<reference evidence="3" key="2">
    <citation type="submission" date="2013-04" db="EMBL/GenBank/DDBJ databases">
        <title>Genomic mechanisms accounting for the adaptation to parasitism in nematode-trapping fungi.</title>
        <authorList>
            <person name="Ahren D.G."/>
        </authorList>
    </citation>
    <scope>NUCLEOTIDE SEQUENCE [LARGE SCALE GENOMIC DNA]</scope>
    <source>
        <strain evidence="3">CBS 200.50</strain>
    </source>
</reference>
<dbReference type="AlphaFoldDB" id="S8AMP6"/>
<protein>
    <recommendedName>
        <fullName evidence="1">MOSC domain-containing protein</fullName>
    </recommendedName>
</protein>
<dbReference type="InterPro" id="IPR005303">
    <property type="entry name" value="MOCOS_middle"/>
</dbReference>
<reference evidence="2 3" key="1">
    <citation type="journal article" date="2013" name="PLoS Genet.">
        <title>Genomic mechanisms accounting for the adaptation to parasitism in nematode-trapping fungi.</title>
        <authorList>
            <person name="Meerupati T."/>
            <person name="Andersson K.M."/>
            <person name="Friman E."/>
            <person name="Kumar D."/>
            <person name="Tunlid A."/>
            <person name="Ahren D."/>
        </authorList>
    </citation>
    <scope>NUCLEOTIDE SEQUENCE [LARGE SCALE GENOMIC DNA]</scope>
    <source>
        <strain evidence="2 3">CBS 200.50</strain>
    </source>
</reference>
<sequence length="386" mass="43224">MKISKLYVYPVKSLRGCSVASATLTAQGLKYDRKYMLVRVHTQPDGSVTYESQYVGNVDVLCLFTTSFLPNDEEPHSIRITYNEPTGAPAATEKAEKPYIDIPVAADYKQLETVDLIIHLAHCIGYDMGAACEEFFTKYLGFPTKLVYVGDSTREVKGNVAPNKMHVTGTTDEKQTVSWSLYIYGLVVWLLGYLVGSSEVGSTSEKDEDYRIHFSDCAPLLVTSEVSLEEFNRARKESEKEIALDMSKTRPNIVVGPSEAGDMSAFEEDFWGELTMRNLKQPKDSNEPKILLTSNCGRCKSLNVDYDKGKQQPVSDQMLKRLSDMKRRVDPGHGYSPIFGRYGFIAKDSVDMKVRVGDLVEVSKTNEERTVFYWPGLSAGTKPKKS</sequence>
<feature type="domain" description="MOSC" evidence="1">
    <location>
        <begin position="188"/>
        <end position="363"/>
    </location>
</feature>
<dbReference type="InterPro" id="IPR005302">
    <property type="entry name" value="MoCF_Sase_C"/>
</dbReference>
<dbReference type="STRING" id="1284197.S8AMP6"/>
<dbReference type="HOGENOM" id="CLU_028286_3_0_1"/>
<comment type="caution">
    <text evidence="2">The sequence shown here is derived from an EMBL/GenBank/DDBJ whole genome shotgun (WGS) entry which is preliminary data.</text>
</comment>
<name>S8AMP6_DACHA</name>
<evidence type="ECO:0000259" key="1">
    <source>
        <dbReference type="PROSITE" id="PS51340"/>
    </source>
</evidence>
<dbReference type="OrthoDB" id="17255at2759"/>
<proteinExistence type="predicted"/>
<dbReference type="eggNOG" id="KOG2362">
    <property type="taxonomic scope" value="Eukaryota"/>
</dbReference>
<dbReference type="Pfam" id="PF03473">
    <property type="entry name" value="MOSC"/>
    <property type="match status" value="1"/>
</dbReference>
<evidence type="ECO:0000313" key="3">
    <source>
        <dbReference type="Proteomes" id="UP000015100"/>
    </source>
</evidence>
<dbReference type="PROSITE" id="PS51340">
    <property type="entry name" value="MOSC"/>
    <property type="match status" value="1"/>
</dbReference>
<dbReference type="Proteomes" id="UP000015100">
    <property type="component" value="Unassembled WGS sequence"/>
</dbReference>
<accession>S8AMP6</accession>
<organism evidence="2 3">
    <name type="scientific">Dactylellina haptotyla (strain CBS 200.50)</name>
    <name type="common">Nematode-trapping fungus</name>
    <name type="synonym">Monacrosporium haptotylum</name>
    <dbReference type="NCBI Taxonomy" id="1284197"/>
    <lineage>
        <taxon>Eukaryota</taxon>
        <taxon>Fungi</taxon>
        <taxon>Dikarya</taxon>
        <taxon>Ascomycota</taxon>
        <taxon>Pezizomycotina</taxon>
        <taxon>Orbiliomycetes</taxon>
        <taxon>Orbiliales</taxon>
        <taxon>Orbiliaceae</taxon>
        <taxon>Dactylellina</taxon>
    </lineage>
</organism>
<dbReference type="GO" id="GO:0030151">
    <property type="term" value="F:molybdenum ion binding"/>
    <property type="evidence" value="ECO:0007669"/>
    <property type="project" value="InterPro"/>
</dbReference>
<evidence type="ECO:0000313" key="2">
    <source>
        <dbReference type="EMBL" id="EPS42351.1"/>
    </source>
</evidence>
<dbReference type="GO" id="GO:0003824">
    <property type="term" value="F:catalytic activity"/>
    <property type="evidence" value="ECO:0007669"/>
    <property type="project" value="InterPro"/>
</dbReference>
<keyword evidence="3" id="KW-1185">Reference proteome</keyword>
<dbReference type="GO" id="GO:0030170">
    <property type="term" value="F:pyridoxal phosphate binding"/>
    <property type="evidence" value="ECO:0007669"/>
    <property type="project" value="InterPro"/>
</dbReference>
<dbReference type="OMA" id="PHFPEMA"/>
<dbReference type="EMBL" id="AQGS01000117">
    <property type="protein sequence ID" value="EPS42351.1"/>
    <property type="molecule type" value="Genomic_DNA"/>
</dbReference>